<dbReference type="GO" id="GO:0000287">
    <property type="term" value="F:magnesium ion binding"/>
    <property type="evidence" value="ECO:0007669"/>
    <property type="project" value="InterPro"/>
</dbReference>
<protein>
    <submittedName>
        <fullName evidence="1">Uncharacterized protein</fullName>
    </submittedName>
</protein>
<dbReference type="InterPro" id="IPR036614">
    <property type="entry name" value="RusA-like_sf"/>
</dbReference>
<dbReference type="GO" id="GO:0006281">
    <property type="term" value="P:DNA repair"/>
    <property type="evidence" value="ECO:0007669"/>
    <property type="project" value="InterPro"/>
</dbReference>
<proteinExistence type="predicted"/>
<dbReference type="RefSeq" id="WP_212821066.1">
    <property type="nucleotide sequence ID" value="NZ_AP023416.1"/>
</dbReference>
<geneLocation type="plasmid" evidence="1 2">
    <name>pMM35_01</name>
</geneLocation>
<dbReference type="GO" id="GO:0006310">
    <property type="term" value="P:DNA recombination"/>
    <property type="evidence" value="ECO:0007669"/>
    <property type="project" value="InterPro"/>
</dbReference>
<evidence type="ECO:0000313" key="1">
    <source>
        <dbReference type="EMBL" id="BCK79459.1"/>
    </source>
</evidence>
<evidence type="ECO:0000313" key="2">
    <source>
        <dbReference type="Proteomes" id="UP000681343"/>
    </source>
</evidence>
<keyword evidence="2" id="KW-1185">Reference proteome</keyword>
<dbReference type="Gene3D" id="3.30.1330.70">
    <property type="entry name" value="Holliday junction resolvase RusA"/>
    <property type="match status" value="1"/>
</dbReference>
<reference evidence="1" key="1">
    <citation type="submission" date="2020-09" db="EMBL/GenBank/DDBJ databases">
        <title>New species isolated from human feces.</title>
        <authorList>
            <person name="Kitahara M."/>
            <person name="Shigeno Y."/>
            <person name="Shime M."/>
            <person name="Matsumoto Y."/>
            <person name="Nakamura S."/>
            <person name="Motooka D."/>
            <person name="Fukuoka S."/>
            <person name="Nishikawa H."/>
            <person name="Benno Y."/>
        </authorList>
    </citation>
    <scope>NUCLEOTIDE SEQUENCE</scope>
    <source>
        <strain evidence="1">MM35</strain>
        <plasmid evidence="1">pMM35_01</plasmid>
    </source>
</reference>
<dbReference type="Proteomes" id="UP000681343">
    <property type="component" value="Plasmid pMM35_01"/>
</dbReference>
<dbReference type="EMBL" id="AP023416">
    <property type="protein sequence ID" value="BCK79459.1"/>
    <property type="molecule type" value="Genomic_DNA"/>
</dbReference>
<accession>A0A810PSC9</accession>
<dbReference type="InterPro" id="IPR008822">
    <property type="entry name" value="Endonuclease_RusA-like"/>
</dbReference>
<dbReference type="Pfam" id="PF05866">
    <property type="entry name" value="RusA"/>
    <property type="match status" value="1"/>
</dbReference>
<dbReference type="AlphaFoldDB" id="A0A810PSC9"/>
<keyword evidence="1" id="KW-0614">Plasmid</keyword>
<name>A0A810PSC9_9FIRM</name>
<dbReference type="KEGG" id="vfa:MM35RIKEN_16510"/>
<gene>
    <name evidence="1" type="ORF">MM35RIKEN_16510</name>
</gene>
<organism evidence="1 2">
    <name type="scientific">Vescimonas fastidiosa</name>
    <dbReference type="NCBI Taxonomy" id="2714353"/>
    <lineage>
        <taxon>Bacteria</taxon>
        <taxon>Bacillati</taxon>
        <taxon>Bacillota</taxon>
        <taxon>Clostridia</taxon>
        <taxon>Eubacteriales</taxon>
        <taxon>Oscillospiraceae</taxon>
        <taxon>Vescimonas</taxon>
    </lineage>
</organism>
<sequence length="126" mass="14541">MIEITVPLAPITKKNSMRIMHSSKTGKPFIMPSQQYMDYEAEAVWHCKIATLQRLIEEPVEVKCLFYMPTRRRVDLTNLLESIDDVLVKSGVLKDDHSGIIVSHDGSRVLYDKQNPRTEVYIADYE</sequence>
<dbReference type="SUPFAM" id="SSF103084">
    <property type="entry name" value="Holliday junction resolvase RusA"/>
    <property type="match status" value="1"/>
</dbReference>